<dbReference type="GO" id="GO:0006178">
    <property type="term" value="P:guanine salvage"/>
    <property type="evidence" value="ECO:0007669"/>
    <property type="project" value="TreeGrafter"/>
</dbReference>
<dbReference type="EMBL" id="SRMF01000012">
    <property type="protein sequence ID" value="TGG90631.1"/>
    <property type="molecule type" value="Genomic_DNA"/>
</dbReference>
<dbReference type="GO" id="GO:0046100">
    <property type="term" value="P:hypoxanthine metabolic process"/>
    <property type="evidence" value="ECO:0007669"/>
    <property type="project" value="TreeGrafter"/>
</dbReference>
<accession>A0A4Z0W956</accession>
<evidence type="ECO:0000259" key="3">
    <source>
        <dbReference type="Pfam" id="PF00156"/>
    </source>
</evidence>
<dbReference type="PANTHER" id="PTHR43340">
    <property type="entry name" value="HYPOXANTHINE-GUANINE PHOSPHORIBOSYLTRANSFERASE"/>
    <property type="match status" value="1"/>
</dbReference>
<keyword evidence="4" id="KW-0328">Glycosyltransferase</keyword>
<sequence>MTAADEDLVLSAEQIQAGVAAVAARLNDRFAGQDVVVITVVPGGILFTADLVRQLTFDVSMDVMACPHTPGARHNDSPIVYHPTVSPQHRHVLLLDDAIESGGTMQRLVEHLQLGYQCLSLSVATLLVKPGRVDIPVPQYHAFEMDNDDLLVGYGLPWEDRRRNQPFVSRLKV</sequence>
<comment type="catalytic activity">
    <reaction evidence="2">
        <text>IMP + diphosphate = hypoxanthine + 5-phospho-alpha-D-ribose 1-diphosphate</text>
        <dbReference type="Rhea" id="RHEA:17973"/>
        <dbReference type="ChEBI" id="CHEBI:17368"/>
        <dbReference type="ChEBI" id="CHEBI:33019"/>
        <dbReference type="ChEBI" id="CHEBI:58017"/>
        <dbReference type="ChEBI" id="CHEBI:58053"/>
        <dbReference type="EC" id="2.4.2.8"/>
    </reaction>
    <physiologicalReaction direction="right-to-left" evidence="2">
        <dbReference type="Rhea" id="RHEA:17975"/>
    </physiologicalReaction>
</comment>
<evidence type="ECO:0000256" key="1">
    <source>
        <dbReference type="ARBA" id="ARBA00048811"/>
    </source>
</evidence>
<dbReference type="RefSeq" id="WP_135484719.1">
    <property type="nucleotide sequence ID" value="NZ_SRMF01000012.1"/>
</dbReference>
<dbReference type="Proteomes" id="UP000297475">
    <property type="component" value="Unassembled WGS sequence"/>
</dbReference>
<dbReference type="AlphaFoldDB" id="A0A4Z0W956"/>
<dbReference type="InterPro" id="IPR050408">
    <property type="entry name" value="HGPRT"/>
</dbReference>
<keyword evidence="4" id="KW-0808">Transferase</keyword>
<dbReference type="Pfam" id="PF00156">
    <property type="entry name" value="Pribosyltran"/>
    <property type="match status" value="1"/>
</dbReference>
<comment type="caution">
    <text evidence="4">The sequence shown here is derived from an EMBL/GenBank/DDBJ whole genome shotgun (WGS) entry which is preliminary data.</text>
</comment>
<keyword evidence="5" id="KW-1185">Reference proteome</keyword>
<proteinExistence type="predicted"/>
<dbReference type="GO" id="GO:0000287">
    <property type="term" value="F:magnesium ion binding"/>
    <property type="evidence" value="ECO:0007669"/>
    <property type="project" value="TreeGrafter"/>
</dbReference>
<name>A0A4Z0W956_9GAMM</name>
<comment type="catalytic activity">
    <reaction evidence="1">
        <text>GMP + diphosphate = guanine + 5-phospho-alpha-D-ribose 1-diphosphate</text>
        <dbReference type="Rhea" id="RHEA:25424"/>
        <dbReference type="ChEBI" id="CHEBI:16235"/>
        <dbReference type="ChEBI" id="CHEBI:33019"/>
        <dbReference type="ChEBI" id="CHEBI:58017"/>
        <dbReference type="ChEBI" id="CHEBI:58115"/>
        <dbReference type="EC" id="2.4.2.8"/>
    </reaction>
    <physiologicalReaction direction="right-to-left" evidence="1">
        <dbReference type="Rhea" id="RHEA:25426"/>
    </physiologicalReaction>
</comment>
<dbReference type="Gene3D" id="3.40.50.2020">
    <property type="match status" value="1"/>
</dbReference>
<dbReference type="CDD" id="cd06223">
    <property type="entry name" value="PRTases_typeI"/>
    <property type="match status" value="1"/>
</dbReference>
<dbReference type="GO" id="GO:0005829">
    <property type="term" value="C:cytosol"/>
    <property type="evidence" value="ECO:0007669"/>
    <property type="project" value="TreeGrafter"/>
</dbReference>
<gene>
    <name evidence="4" type="ORF">E4656_18075</name>
</gene>
<dbReference type="SUPFAM" id="SSF53271">
    <property type="entry name" value="PRTase-like"/>
    <property type="match status" value="1"/>
</dbReference>
<dbReference type="PANTHER" id="PTHR43340:SF1">
    <property type="entry name" value="HYPOXANTHINE PHOSPHORIBOSYLTRANSFERASE"/>
    <property type="match status" value="1"/>
</dbReference>
<evidence type="ECO:0000256" key="2">
    <source>
        <dbReference type="ARBA" id="ARBA00049402"/>
    </source>
</evidence>
<dbReference type="InterPro" id="IPR000836">
    <property type="entry name" value="PRTase_dom"/>
</dbReference>
<dbReference type="GO" id="GO:0032263">
    <property type="term" value="P:GMP salvage"/>
    <property type="evidence" value="ECO:0007669"/>
    <property type="project" value="TreeGrafter"/>
</dbReference>
<evidence type="ECO:0000313" key="5">
    <source>
        <dbReference type="Proteomes" id="UP000297475"/>
    </source>
</evidence>
<evidence type="ECO:0000313" key="4">
    <source>
        <dbReference type="EMBL" id="TGG90631.1"/>
    </source>
</evidence>
<feature type="domain" description="Phosphoribosyltransferase" evidence="3">
    <location>
        <begin position="12"/>
        <end position="145"/>
    </location>
</feature>
<reference evidence="4 5" key="1">
    <citation type="submission" date="2019-04" db="EMBL/GenBank/DDBJ databases">
        <title>Natronospirillum operosus gen. nov., sp. nov., a haloalkaliphilic satellite isolated from decaying biomass of laboratory culture of cyanobacterium Geitlerinema sp. and proposal of Natronospirillaceae fam. nov. and Saccharospirillaceae fam. nov.</title>
        <authorList>
            <person name="Kevbrin V."/>
            <person name="Boltyanskaya Y."/>
            <person name="Koziaeva V."/>
            <person name="Grouzdev D.S."/>
            <person name="Park M."/>
            <person name="Cho J."/>
        </authorList>
    </citation>
    <scope>NUCLEOTIDE SEQUENCE [LARGE SCALE GENOMIC DNA]</scope>
    <source>
        <strain evidence="4 5">G-116</strain>
    </source>
</reference>
<organism evidence="4 5">
    <name type="scientific">Natronospirillum operosum</name>
    <dbReference type="NCBI Taxonomy" id="2759953"/>
    <lineage>
        <taxon>Bacteria</taxon>
        <taxon>Pseudomonadati</taxon>
        <taxon>Pseudomonadota</taxon>
        <taxon>Gammaproteobacteria</taxon>
        <taxon>Oceanospirillales</taxon>
        <taxon>Natronospirillaceae</taxon>
        <taxon>Natronospirillum</taxon>
    </lineage>
</organism>
<dbReference type="GO" id="GO:0032264">
    <property type="term" value="P:IMP salvage"/>
    <property type="evidence" value="ECO:0007669"/>
    <property type="project" value="TreeGrafter"/>
</dbReference>
<protein>
    <submittedName>
        <fullName evidence="4">Hypoxanthine phosphoribosyltransferase</fullName>
    </submittedName>
</protein>
<dbReference type="OrthoDB" id="6577094at2"/>
<dbReference type="GO" id="GO:0004422">
    <property type="term" value="F:hypoxanthine phosphoribosyltransferase activity"/>
    <property type="evidence" value="ECO:0007669"/>
    <property type="project" value="TreeGrafter"/>
</dbReference>
<dbReference type="InterPro" id="IPR029057">
    <property type="entry name" value="PRTase-like"/>
</dbReference>